<name>A0ABV4HTI6_9GAMM</name>
<organism evidence="1 2">
    <name type="scientific">Luteimonas salinilitoris</name>
    <dbReference type="NCBI Taxonomy" id="3237697"/>
    <lineage>
        <taxon>Bacteria</taxon>
        <taxon>Pseudomonadati</taxon>
        <taxon>Pseudomonadota</taxon>
        <taxon>Gammaproteobacteria</taxon>
        <taxon>Lysobacterales</taxon>
        <taxon>Lysobacteraceae</taxon>
        <taxon>Luteimonas</taxon>
    </lineage>
</organism>
<reference evidence="1 2" key="1">
    <citation type="submission" date="2024-07" db="EMBL/GenBank/DDBJ databases">
        <title>Luteimonas salilacus sp. nov., isolated from the shore soil of Salt Lake in Tibet of China.</title>
        <authorList>
            <person name="Zhang X."/>
            <person name="Li A."/>
        </authorList>
    </citation>
    <scope>NUCLEOTIDE SEQUENCE [LARGE SCALE GENOMIC DNA]</scope>
    <source>
        <strain evidence="1 2">B3-2-R+30</strain>
    </source>
</reference>
<dbReference type="Proteomes" id="UP001566331">
    <property type="component" value="Unassembled WGS sequence"/>
</dbReference>
<protein>
    <submittedName>
        <fullName evidence="1">Uncharacterized protein</fullName>
    </submittedName>
</protein>
<dbReference type="EMBL" id="JBFWIC010000026">
    <property type="protein sequence ID" value="MEZ0476071.1"/>
    <property type="molecule type" value="Genomic_DNA"/>
</dbReference>
<proteinExistence type="predicted"/>
<evidence type="ECO:0000313" key="1">
    <source>
        <dbReference type="EMBL" id="MEZ0476071.1"/>
    </source>
</evidence>
<gene>
    <name evidence="1" type="ORF">AB6713_15835</name>
</gene>
<dbReference type="RefSeq" id="WP_370564382.1">
    <property type="nucleotide sequence ID" value="NZ_JBFWIB010000008.1"/>
</dbReference>
<comment type="caution">
    <text evidence="1">The sequence shown here is derived from an EMBL/GenBank/DDBJ whole genome shotgun (WGS) entry which is preliminary data.</text>
</comment>
<evidence type="ECO:0000313" key="2">
    <source>
        <dbReference type="Proteomes" id="UP001566331"/>
    </source>
</evidence>
<sequence length="250" mass="27694">MFIDGIRHTPYIPTTSAPPAPVEPGTPDYYQQRYDDFAAHNPGVQPPDYYLEYGQKYADRFSSLDDRDLSAEGLAWRDNTLLALQQAIEDKRINDPEGFAELENDPEAFRRFAFETHPAAYVDSGLYDLPVQDLLVIAGTPDINDVLSQEGIDQSLITVGELDPGDVPDILLSTGEQYVRDNGVLAFTPFGPGLELGTQAQRLWERATEQSWMPPGVEWVVAPLPTLDNALPDIDLPGPLPDDVPLVPFL</sequence>
<accession>A0ABV4HTI6</accession>
<keyword evidence="2" id="KW-1185">Reference proteome</keyword>